<comment type="caution">
    <text evidence="1">The sequence shown here is derived from an EMBL/GenBank/DDBJ whole genome shotgun (WGS) entry which is preliminary data.</text>
</comment>
<dbReference type="RefSeq" id="WP_080262534.1">
    <property type="nucleotide sequence ID" value="NZ_NPIM01000142.1"/>
</dbReference>
<sequence length="95" mass="10857">MMEEKMQYAAEPQKFKFSLSQLVNIRISDEWGEVQARAQYSNSENQYLIHYQAADKCARTEWFTQSVLDAVEDDKHPGCPVFGAIDLPKGAVVEE</sequence>
<protein>
    <submittedName>
        <fullName evidence="1">Uncharacterized protein</fullName>
    </submittedName>
</protein>
<dbReference type="Proteomes" id="UP000288459">
    <property type="component" value="Unassembled WGS sequence"/>
</dbReference>
<gene>
    <name evidence="1" type="ORF">CIG67_15590</name>
</gene>
<name>A0A8B3M0Q2_ECOLX</name>
<organism evidence="1 2">
    <name type="scientific">Escherichia coli</name>
    <dbReference type="NCBI Taxonomy" id="562"/>
    <lineage>
        <taxon>Bacteria</taxon>
        <taxon>Pseudomonadati</taxon>
        <taxon>Pseudomonadota</taxon>
        <taxon>Gammaproteobacteria</taxon>
        <taxon>Enterobacterales</taxon>
        <taxon>Enterobacteriaceae</taxon>
        <taxon>Escherichia</taxon>
    </lineage>
</organism>
<evidence type="ECO:0000313" key="1">
    <source>
        <dbReference type="EMBL" id="RVE11699.1"/>
    </source>
</evidence>
<dbReference type="EMBL" id="NPIM01000142">
    <property type="protein sequence ID" value="RVE11699.1"/>
    <property type="molecule type" value="Genomic_DNA"/>
</dbReference>
<reference evidence="1 2" key="1">
    <citation type="submission" date="2017-08" db="EMBL/GenBank/DDBJ databases">
        <title>Sequencing of Escherichia coli CCPM 6219.</title>
        <authorList>
            <person name="Liu S.-L."/>
            <person name="Zhou Y.-J."/>
            <person name="Zhao M.-F."/>
        </authorList>
    </citation>
    <scope>NUCLEOTIDE SEQUENCE [LARGE SCALE GENOMIC DNA]</scope>
    <source>
        <strain evidence="1 2">CCPM 6219</strain>
    </source>
</reference>
<evidence type="ECO:0000313" key="2">
    <source>
        <dbReference type="Proteomes" id="UP000288459"/>
    </source>
</evidence>
<proteinExistence type="predicted"/>
<dbReference type="AlphaFoldDB" id="A0A8B3M0Q2"/>
<accession>A0A8B3M0Q2</accession>